<evidence type="ECO:0000313" key="1">
    <source>
        <dbReference type="EMBL" id="PKB28986.1"/>
    </source>
</evidence>
<comment type="caution">
    <text evidence="1">The sequence shown here is derived from an EMBL/GenBank/DDBJ whole genome shotgun (WGS) entry which is preliminary data.</text>
</comment>
<gene>
    <name evidence="1" type="ORF">ATL51_0613</name>
</gene>
<organism evidence="1 2">
    <name type="scientific">Pseudonocardia alni</name>
    <name type="common">Amycolata alni</name>
    <dbReference type="NCBI Taxonomy" id="33907"/>
    <lineage>
        <taxon>Bacteria</taxon>
        <taxon>Bacillati</taxon>
        <taxon>Actinomycetota</taxon>
        <taxon>Actinomycetes</taxon>
        <taxon>Pseudonocardiales</taxon>
        <taxon>Pseudonocardiaceae</taxon>
        <taxon>Pseudonocardia</taxon>
    </lineage>
</organism>
<dbReference type="Proteomes" id="UP000232453">
    <property type="component" value="Unassembled WGS sequence"/>
</dbReference>
<dbReference type="EMBL" id="PHUJ01000003">
    <property type="protein sequence ID" value="PKB28986.1"/>
    <property type="molecule type" value="Genomic_DNA"/>
</dbReference>
<protein>
    <submittedName>
        <fullName evidence="1">Uncharacterized protein</fullName>
    </submittedName>
</protein>
<accession>A0AA44ZML3</accession>
<sequence length="176" mass="17804">MWAGRPGAGTLESMTTTVVPSGSRPVLPSAVDLSVALWLGAILAGLAESLVRLAAPVPPTTGELAVRAGIYLVLGVVVLQLRSGHGVYRWTVLGVLGVLGTASLVVEPVRALADGGSVGLFLVSATAPELVAAALRGLHVAEVVGAVVLLFHPAARAFYRTTSPSTTVVATPAGIR</sequence>
<name>A0AA44ZML3_PSEA5</name>
<proteinExistence type="predicted"/>
<dbReference type="AlphaFoldDB" id="A0AA44ZML3"/>
<evidence type="ECO:0000313" key="2">
    <source>
        <dbReference type="Proteomes" id="UP000232453"/>
    </source>
</evidence>
<reference evidence="1 2" key="1">
    <citation type="submission" date="2017-11" db="EMBL/GenBank/DDBJ databases">
        <title>Sequencing the genomes of 1000 actinobacteria strains.</title>
        <authorList>
            <person name="Klenk H.-P."/>
        </authorList>
    </citation>
    <scope>NUCLEOTIDE SEQUENCE [LARGE SCALE GENOMIC DNA]</scope>
    <source>
        <strain evidence="1 2">DSM 44104</strain>
    </source>
</reference>